<evidence type="ECO:0000313" key="1">
    <source>
        <dbReference type="EMBL" id="CUP24109.1"/>
    </source>
</evidence>
<dbReference type="AlphaFoldDB" id="A0A174LRH6"/>
<sequence length="64" mass="7449">MAKQIIRSIRKGSVQWNEEDRLQMVSMLAKAGYAVQVVRKEVPAGETRKTTQYEYVIEYGERVE</sequence>
<dbReference type="EMBL" id="CZAW01000008">
    <property type="protein sequence ID" value="CUP24109.1"/>
    <property type="molecule type" value="Genomic_DNA"/>
</dbReference>
<protein>
    <submittedName>
        <fullName evidence="1">Uncharacterized protein</fullName>
    </submittedName>
</protein>
<dbReference type="RefSeq" id="WP_055149907.1">
    <property type="nucleotide sequence ID" value="NZ_CZAW01000008.1"/>
</dbReference>
<dbReference type="Proteomes" id="UP000095712">
    <property type="component" value="Unassembled WGS sequence"/>
</dbReference>
<accession>A0A174LRH6</accession>
<reference evidence="1 2" key="1">
    <citation type="submission" date="2015-09" db="EMBL/GenBank/DDBJ databases">
        <authorList>
            <consortium name="Pathogen Informatics"/>
        </authorList>
    </citation>
    <scope>NUCLEOTIDE SEQUENCE [LARGE SCALE GENOMIC DNA]</scope>
    <source>
        <strain evidence="1 2">2789STDY5834911</strain>
    </source>
</reference>
<gene>
    <name evidence="1" type="ORF">ERS852523_00985</name>
</gene>
<evidence type="ECO:0000313" key="2">
    <source>
        <dbReference type="Proteomes" id="UP000095712"/>
    </source>
</evidence>
<proteinExistence type="predicted"/>
<organism evidence="1 2">
    <name type="scientific">Blautia wexlerae</name>
    <dbReference type="NCBI Taxonomy" id="418240"/>
    <lineage>
        <taxon>Bacteria</taxon>
        <taxon>Bacillati</taxon>
        <taxon>Bacillota</taxon>
        <taxon>Clostridia</taxon>
        <taxon>Lachnospirales</taxon>
        <taxon>Lachnospiraceae</taxon>
        <taxon>Blautia</taxon>
    </lineage>
</organism>
<name>A0A174LRH6_9FIRM</name>